<comment type="caution">
    <text evidence="1">The sequence shown here is derived from an EMBL/GenBank/DDBJ whole genome shotgun (WGS) entry which is preliminary data.</text>
</comment>
<organism evidence="1 2">
    <name type="scientific">Pontibacter saemangeumensis</name>
    <dbReference type="NCBI Taxonomy" id="1084525"/>
    <lineage>
        <taxon>Bacteria</taxon>
        <taxon>Pseudomonadati</taxon>
        <taxon>Bacteroidota</taxon>
        <taxon>Cytophagia</taxon>
        <taxon>Cytophagales</taxon>
        <taxon>Hymenobacteraceae</taxon>
        <taxon>Pontibacter</taxon>
    </lineage>
</organism>
<proteinExistence type="predicted"/>
<keyword evidence="2" id="KW-1185">Reference proteome</keyword>
<dbReference type="EMBL" id="BAABHC010000002">
    <property type="protein sequence ID" value="GAA4425914.1"/>
    <property type="molecule type" value="Genomic_DNA"/>
</dbReference>
<name>A0ABP8LCF1_9BACT</name>
<sequence>MSNASGSSMKFDAGDIKKVLDKWKLIPTNSSYKFYTWIEVPDGNESSKHIAHAANRKGRYYAIPIEKIEL</sequence>
<evidence type="ECO:0000313" key="1">
    <source>
        <dbReference type="EMBL" id="GAA4425914.1"/>
    </source>
</evidence>
<reference evidence="2" key="1">
    <citation type="journal article" date="2019" name="Int. J. Syst. Evol. Microbiol.">
        <title>The Global Catalogue of Microorganisms (GCM) 10K type strain sequencing project: providing services to taxonomists for standard genome sequencing and annotation.</title>
        <authorList>
            <consortium name="The Broad Institute Genomics Platform"/>
            <consortium name="The Broad Institute Genome Sequencing Center for Infectious Disease"/>
            <person name="Wu L."/>
            <person name="Ma J."/>
        </authorList>
    </citation>
    <scope>NUCLEOTIDE SEQUENCE [LARGE SCALE GENOMIC DNA]</scope>
    <source>
        <strain evidence="2">JCM 17926</strain>
    </source>
</reference>
<dbReference type="RefSeq" id="WP_345156854.1">
    <property type="nucleotide sequence ID" value="NZ_BAABHC010000002.1"/>
</dbReference>
<dbReference type="Proteomes" id="UP001500552">
    <property type="component" value="Unassembled WGS sequence"/>
</dbReference>
<accession>A0ABP8LCF1</accession>
<gene>
    <name evidence="1" type="ORF">GCM10023188_07410</name>
</gene>
<protein>
    <submittedName>
        <fullName evidence="1">Uncharacterized protein</fullName>
    </submittedName>
</protein>
<evidence type="ECO:0000313" key="2">
    <source>
        <dbReference type="Proteomes" id="UP001500552"/>
    </source>
</evidence>